<comment type="caution">
    <text evidence="7">The sequence shown here is derived from an EMBL/GenBank/DDBJ whole genome shotgun (WGS) entry which is preliminary data.</text>
</comment>
<dbReference type="HOGENOM" id="CLU_051062_4_0_1"/>
<name>A0A014PIH0_9HYPO</name>
<evidence type="ECO:0000256" key="5">
    <source>
        <dbReference type="ARBA" id="ARBA00023136"/>
    </source>
</evidence>
<dbReference type="PANTHER" id="PTHR31123:SF4">
    <property type="entry name" value="PROTEIN ALCS"/>
    <property type="match status" value="1"/>
</dbReference>
<keyword evidence="5 6" id="KW-0472">Membrane</keyword>
<dbReference type="GO" id="GO:0015123">
    <property type="term" value="F:acetate transmembrane transporter activity"/>
    <property type="evidence" value="ECO:0007669"/>
    <property type="project" value="TreeGrafter"/>
</dbReference>
<evidence type="ECO:0000256" key="6">
    <source>
        <dbReference type="SAM" id="Phobius"/>
    </source>
</evidence>
<dbReference type="InterPro" id="IPR000791">
    <property type="entry name" value="Gpr1/Fun34/SatP-like"/>
</dbReference>
<feature type="transmembrane region" description="Helical" evidence="6">
    <location>
        <begin position="152"/>
        <end position="173"/>
    </location>
</feature>
<reference evidence="7 8" key="1">
    <citation type="submission" date="2014-02" db="EMBL/GenBank/DDBJ databases">
        <title>The genome sequence of the entomopathogenic fungus Metarhizium robertsii ARSEF 2575.</title>
        <authorList>
            <person name="Giuliano Garisto Donzelli B."/>
            <person name="Roe B.A."/>
            <person name="Macmil S.L."/>
            <person name="Krasnoff S.B."/>
            <person name="Gibson D.M."/>
        </authorList>
    </citation>
    <scope>NUCLEOTIDE SEQUENCE [LARGE SCALE GENOMIC DNA]</scope>
    <source>
        <strain evidence="7 8">ARSEF 2575</strain>
    </source>
</reference>
<comment type="similarity">
    <text evidence="2">Belongs to the acetate uptake transporter (AceTr) (TC 2.A.96) family.</text>
</comment>
<dbReference type="AlphaFoldDB" id="A0A014PIH0"/>
<gene>
    <name evidence="7" type="ORF">X797_011497</name>
</gene>
<accession>A0A014PIH0</accession>
<feature type="transmembrane region" description="Helical" evidence="6">
    <location>
        <begin position="111"/>
        <end position="132"/>
    </location>
</feature>
<evidence type="ECO:0000313" key="7">
    <source>
        <dbReference type="EMBL" id="EXU95435.1"/>
    </source>
</evidence>
<dbReference type="InterPro" id="IPR051633">
    <property type="entry name" value="AceTr"/>
</dbReference>
<evidence type="ECO:0000256" key="2">
    <source>
        <dbReference type="ARBA" id="ARBA00005587"/>
    </source>
</evidence>
<feature type="transmembrane region" description="Helical" evidence="6">
    <location>
        <begin position="180"/>
        <end position="203"/>
    </location>
</feature>
<dbReference type="GO" id="GO:0005886">
    <property type="term" value="C:plasma membrane"/>
    <property type="evidence" value="ECO:0007669"/>
    <property type="project" value="TreeGrafter"/>
</dbReference>
<proteinExistence type="inferred from homology"/>
<dbReference type="EMBL" id="JELW01000081">
    <property type="protein sequence ID" value="EXU95435.1"/>
    <property type="molecule type" value="Genomic_DNA"/>
</dbReference>
<evidence type="ECO:0000256" key="3">
    <source>
        <dbReference type="ARBA" id="ARBA00022692"/>
    </source>
</evidence>
<feature type="transmembrane region" description="Helical" evidence="6">
    <location>
        <begin position="54"/>
        <end position="73"/>
    </location>
</feature>
<protein>
    <submittedName>
        <fullName evidence="7">GPR1/FUN34/yaaH family protein</fullName>
    </submittedName>
</protein>
<keyword evidence="3 6" id="KW-0812">Transmembrane</keyword>
<evidence type="ECO:0000256" key="1">
    <source>
        <dbReference type="ARBA" id="ARBA00004141"/>
    </source>
</evidence>
<organism evidence="7 8">
    <name type="scientific">Metarhizium robertsii</name>
    <dbReference type="NCBI Taxonomy" id="568076"/>
    <lineage>
        <taxon>Eukaryota</taxon>
        <taxon>Fungi</taxon>
        <taxon>Dikarya</taxon>
        <taxon>Ascomycota</taxon>
        <taxon>Pezizomycotina</taxon>
        <taxon>Sordariomycetes</taxon>
        <taxon>Hypocreomycetidae</taxon>
        <taxon>Hypocreales</taxon>
        <taxon>Clavicipitaceae</taxon>
        <taxon>Metarhizium</taxon>
    </lineage>
</organism>
<feature type="transmembrane region" description="Helical" evidence="6">
    <location>
        <begin position="79"/>
        <end position="104"/>
    </location>
</feature>
<keyword evidence="4 6" id="KW-1133">Transmembrane helix</keyword>
<sequence length="222" mass="24209">MEFSTEETQETALRRLRSADTVIMSPELFERLYLQPISSVKGDLRKTFGNPTPLGLIGFCVTLTPLACSLMGWRGSGGLGAGNMFVCAYYYYFNGLISGILEFFLGNSFPFLVFTTYGCVILAFAATLHPFYNSASAYSPDGNFAEGLREPSFTATFAFFPITLACLNAIFMICATKINLVFLSVFAGASLGFTLLAATLWTLSKGAIEASARLLVPRLDEY</sequence>
<evidence type="ECO:0000256" key="4">
    <source>
        <dbReference type="ARBA" id="ARBA00022989"/>
    </source>
</evidence>
<dbReference type="Proteomes" id="UP000030151">
    <property type="component" value="Unassembled WGS sequence"/>
</dbReference>
<comment type="subcellular location">
    <subcellularLocation>
        <location evidence="1">Membrane</location>
        <topology evidence="1">Multi-pass membrane protein</topology>
    </subcellularLocation>
</comment>
<dbReference type="Pfam" id="PF01184">
    <property type="entry name" value="Gpr1_Fun34_YaaH"/>
    <property type="match status" value="1"/>
</dbReference>
<dbReference type="PANTHER" id="PTHR31123">
    <property type="entry name" value="ACCUMULATION OF DYADS PROTEIN 2-RELATED"/>
    <property type="match status" value="1"/>
</dbReference>
<evidence type="ECO:0000313" key="8">
    <source>
        <dbReference type="Proteomes" id="UP000030151"/>
    </source>
</evidence>